<keyword evidence="3" id="KW-0731">Sigma factor</keyword>
<dbReference type="InterPro" id="IPR039425">
    <property type="entry name" value="RNA_pol_sigma-70-like"/>
</dbReference>
<dbReference type="GO" id="GO:0000428">
    <property type="term" value="C:DNA-directed RNA polymerase complex"/>
    <property type="evidence" value="ECO:0007669"/>
    <property type="project" value="UniProtKB-KW"/>
</dbReference>
<dbReference type="InterPro" id="IPR013325">
    <property type="entry name" value="RNA_pol_sigma_r2"/>
</dbReference>
<dbReference type="GO" id="GO:0016987">
    <property type="term" value="F:sigma factor activity"/>
    <property type="evidence" value="ECO:0007669"/>
    <property type="project" value="UniProtKB-KW"/>
</dbReference>
<dbReference type="GO" id="GO:0006352">
    <property type="term" value="P:DNA-templated transcription initiation"/>
    <property type="evidence" value="ECO:0007669"/>
    <property type="project" value="InterPro"/>
</dbReference>
<evidence type="ECO:0000256" key="3">
    <source>
        <dbReference type="ARBA" id="ARBA00023082"/>
    </source>
</evidence>
<dbReference type="InterPro" id="IPR000792">
    <property type="entry name" value="Tscrpt_reg_LuxR_C"/>
</dbReference>
<gene>
    <name evidence="6" type="ORF">GCM10011511_06940</name>
</gene>
<dbReference type="InterPro" id="IPR013324">
    <property type="entry name" value="RNA_pol_sigma_r3/r4-like"/>
</dbReference>
<dbReference type="InterPro" id="IPR013249">
    <property type="entry name" value="RNA_pol_sigma70_r4_t2"/>
</dbReference>
<dbReference type="PANTHER" id="PTHR43133">
    <property type="entry name" value="RNA POLYMERASE ECF-TYPE SIGMA FACTO"/>
    <property type="match status" value="1"/>
</dbReference>
<keyword evidence="6" id="KW-0240">DNA-directed RNA polymerase</keyword>
<name>A0A8J2U8L6_9BACT</name>
<dbReference type="Gene3D" id="1.10.1740.10">
    <property type="match status" value="1"/>
</dbReference>
<dbReference type="InterPro" id="IPR014284">
    <property type="entry name" value="RNA_pol_sigma-70_dom"/>
</dbReference>
<reference evidence="6" key="2">
    <citation type="submission" date="2020-09" db="EMBL/GenBank/DDBJ databases">
        <authorList>
            <person name="Sun Q."/>
            <person name="Zhou Y."/>
        </authorList>
    </citation>
    <scope>NUCLEOTIDE SEQUENCE</scope>
    <source>
        <strain evidence="6">CGMCC 1.15448</strain>
    </source>
</reference>
<dbReference type="PROSITE" id="PS00622">
    <property type="entry name" value="HTH_LUXR_1"/>
    <property type="match status" value="1"/>
</dbReference>
<dbReference type="NCBIfam" id="TIGR02937">
    <property type="entry name" value="sigma70-ECF"/>
    <property type="match status" value="1"/>
</dbReference>
<dbReference type="AlphaFoldDB" id="A0A8J2U8L6"/>
<protein>
    <submittedName>
        <fullName evidence="6">DNA-directed RNA polymerase sigma-70 factor</fullName>
    </submittedName>
</protein>
<dbReference type="Gene3D" id="1.10.10.10">
    <property type="entry name" value="Winged helix-like DNA-binding domain superfamily/Winged helix DNA-binding domain"/>
    <property type="match status" value="1"/>
</dbReference>
<keyword evidence="2" id="KW-0805">Transcription regulation</keyword>
<evidence type="ECO:0000256" key="2">
    <source>
        <dbReference type="ARBA" id="ARBA00023015"/>
    </source>
</evidence>
<accession>A0A8J2U8L6</accession>
<dbReference type="InterPro" id="IPR036388">
    <property type="entry name" value="WH-like_DNA-bd_sf"/>
</dbReference>
<evidence type="ECO:0000259" key="5">
    <source>
        <dbReference type="PROSITE" id="PS00622"/>
    </source>
</evidence>
<dbReference type="SUPFAM" id="SSF88946">
    <property type="entry name" value="Sigma2 domain of RNA polymerase sigma factors"/>
    <property type="match status" value="1"/>
</dbReference>
<comment type="similarity">
    <text evidence="1">Belongs to the sigma-70 factor family. ECF subfamily.</text>
</comment>
<feature type="domain" description="HTH luxR-type" evidence="5">
    <location>
        <begin position="129"/>
        <end position="156"/>
    </location>
</feature>
<dbReference type="GO" id="GO:0003677">
    <property type="term" value="F:DNA binding"/>
    <property type="evidence" value="ECO:0007669"/>
    <property type="project" value="InterPro"/>
</dbReference>
<keyword evidence="7" id="KW-1185">Reference proteome</keyword>
<dbReference type="PANTHER" id="PTHR43133:SF45">
    <property type="entry name" value="RNA POLYMERASE ECF-TYPE SIGMA FACTOR"/>
    <property type="match status" value="1"/>
</dbReference>
<evidence type="ECO:0000256" key="1">
    <source>
        <dbReference type="ARBA" id="ARBA00010641"/>
    </source>
</evidence>
<comment type="caution">
    <text evidence="6">The sequence shown here is derived from an EMBL/GenBank/DDBJ whole genome shotgun (WGS) entry which is preliminary data.</text>
</comment>
<dbReference type="CDD" id="cd06171">
    <property type="entry name" value="Sigma70_r4"/>
    <property type="match status" value="1"/>
</dbReference>
<dbReference type="EMBL" id="BMJC01000001">
    <property type="protein sequence ID" value="GGA86492.1"/>
    <property type="molecule type" value="Genomic_DNA"/>
</dbReference>
<proteinExistence type="inferred from homology"/>
<organism evidence="6 7">
    <name type="scientific">Puia dinghuensis</name>
    <dbReference type="NCBI Taxonomy" id="1792502"/>
    <lineage>
        <taxon>Bacteria</taxon>
        <taxon>Pseudomonadati</taxon>
        <taxon>Bacteroidota</taxon>
        <taxon>Chitinophagia</taxon>
        <taxon>Chitinophagales</taxon>
        <taxon>Chitinophagaceae</taxon>
        <taxon>Puia</taxon>
    </lineage>
</organism>
<sequence length="172" mass="20256">MTDKILFTELIKENKGIIFKVCNSYCSSKEDRDDLAQEIIYNLWKSFAAYKANFKFSTWMYRIALNVAISFYRKEKNKPHRTIYSENLLIFEEDSTPNTEEEKNLRLLLQFIGQLKEIDKSIMLLYLGDKSYRDIAEITGITESNVATKISRIKEKLKTNFLTNQNNFYGTK</sequence>
<evidence type="ECO:0000313" key="7">
    <source>
        <dbReference type="Proteomes" id="UP000607559"/>
    </source>
</evidence>
<keyword evidence="4" id="KW-0804">Transcription</keyword>
<dbReference type="Pfam" id="PF08281">
    <property type="entry name" value="Sigma70_r4_2"/>
    <property type="match status" value="1"/>
</dbReference>
<dbReference type="Pfam" id="PF04542">
    <property type="entry name" value="Sigma70_r2"/>
    <property type="match status" value="1"/>
</dbReference>
<evidence type="ECO:0000256" key="4">
    <source>
        <dbReference type="ARBA" id="ARBA00023163"/>
    </source>
</evidence>
<reference evidence="6" key="1">
    <citation type="journal article" date="2014" name="Int. J. Syst. Evol. Microbiol.">
        <title>Complete genome sequence of Corynebacterium casei LMG S-19264T (=DSM 44701T), isolated from a smear-ripened cheese.</title>
        <authorList>
            <consortium name="US DOE Joint Genome Institute (JGI-PGF)"/>
            <person name="Walter F."/>
            <person name="Albersmeier A."/>
            <person name="Kalinowski J."/>
            <person name="Ruckert C."/>
        </authorList>
    </citation>
    <scope>NUCLEOTIDE SEQUENCE</scope>
    <source>
        <strain evidence="6">CGMCC 1.15448</strain>
    </source>
</reference>
<dbReference type="InterPro" id="IPR007627">
    <property type="entry name" value="RNA_pol_sigma70_r2"/>
</dbReference>
<dbReference type="Proteomes" id="UP000607559">
    <property type="component" value="Unassembled WGS sequence"/>
</dbReference>
<evidence type="ECO:0000313" key="6">
    <source>
        <dbReference type="EMBL" id="GGA86492.1"/>
    </source>
</evidence>
<dbReference type="SUPFAM" id="SSF88659">
    <property type="entry name" value="Sigma3 and sigma4 domains of RNA polymerase sigma factors"/>
    <property type="match status" value="1"/>
</dbReference>